<keyword evidence="2" id="KW-1185">Reference proteome</keyword>
<dbReference type="OrthoDB" id="341421at2759"/>
<sequence>MALRALVTVTRHGGAEIRVKLATHCNTLSKLISSDASDEDICEMVVSIIAHAVGAVTEGPENSCAYPKILQKLDISTMLKLVVQAAKQHPKNTALFQHATEFIAFSCLHAAKAYASAPEAVRFLVAGMRCSDWVIRCCCIGGLTQLHRWESEDDQRSLDPKKLISAIQRGIPPRLNDRLIDYGFDRCELYLTIRTTNEFQHAFMQCAQDHDLYALGLKLHKFILQTEFSISTEGHYETINERTGKREKLNVGLPFDKWSDALPICAEVLRKRGHPEDAEAADILDIKFKIMRARVAEAAKQAEEALKRSPDCAYFYYAISLSANHVVSLRTSKKGIKCKNITPFVRWQMTQRAVEHAGELGLTMIQQSPGKGDNKWEEGIAFLISSYEDAKVFLNQAPPDNRHMKNVSYWTEYPS</sequence>
<dbReference type="EMBL" id="ML210242">
    <property type="protein sequence ID" value="TFK22370.1"/>
    <property type="molecule type" value="Genomic_DNA"/>
</dbReference>
<dbReference type="SUPFAM" id="SSF48371">
    <property type="entry name" value="ARM repeat"/>
    <property type="match status" value="1"/>
</dbReference>
<dbReference type="AlphaFoldDB" id="A0A5C3KPE3"/>
<reference evidence="1 2" key="1">
    <citation type="journal article" date="2019" name="Nat. Ecol. Evol.">
        <title>Megaphylogeny resolves global patterns of mushroom evolution.</title>
        <authorList>
            <person name="Varga T."/>
            <person name="Krizsan K."/>
            <person name="Foldi C."/>
            <person name="Dima B."/>
            <person name="Sanchez-Garcia M."/>
            <person name="Sanchez-Ramirez S."/>
            <person name="Szollosi G.J."/>
            <person name="Szarkandi J.G."/>
            <person name="Papp V."/>
            <person name="Albert L."/>
            <person name="Andreopoulos W."/>
            <person name="Angelini C."/>
            <person name="Antonin V."/>
            <person name="Barry K.W."/>
            <person name="Bougher N.L."/>
            <person name="Buchanan P."/>
            <person name="Buyck B."/>
            <person name="Bense V."/>
            <person name="Catcheside P."/>
            <person name="Chovatia M."/>
            <person name="Cooper J."/>
            <person name="Damon W."/>
            <person name="Desjardin D."/>
            <person name="Finy P."/>
            <person name="Geml J."/>
            <person name="Haridas S."/>
            <person name="Hughes K."/>
            <person name="Justo A."/>
            <person name="Karasinski D."/>
            <person name="Kautmanova I."/>
            <person name="Kiss B."/>
            <person name="Kocsube S."/>
            <person name="Kotiranta H."/>
            <person name="LaButti K.M."/>
            <person name="Lechner B.E."/>
            <person name="Liimatainen K."/>
            <person name="Lipzen A."/>
            <person name="Lukacs Z."/>
            <person name="Mihaltcheva S."/>
            <person name="Morgado L.N."/>
            <person name="Niskanen T."/>
            <person name="Noordeloos M.E."/>
            <person name="Ohm R.A."/>
            <person name="Ortiz-Santana B."/>
            <person name="Ovrebo C."/>
            <person name="Racz N."/>
            <person name="Riley R."/>
            <person name="Savchenko A."/>
            <person name="Shiryaev A."/>
            <person name="Soop K."/>
            <person name="Spirin V."/>
            <person name="Szebenyi C."/>
            <person name="Tomsovsky M."/>
            <person name="Tulloss R.E."/>
            <person name="Uehling J."/>
            <person name="Grigoriev I.V."/>
            <person name="Vagvolgyi C."/>
            <person name="Papp T."/>
            <person name="Martin F.M."/>
            <person name="Miettinen O."/>
            <person name="Hibbett D.S."/>
            <person name="Nagy L.G."/>
        </authorList>
    </citation>
    <scope>NUCLEOTIDE SEQUENCE [LARGE SCALE GENOMIC DNA]</scope>
    <source>
        <strain evidence="1 2">CBS 121175</strain>
    </source>
</reference>
<organism evidence="1 2">
    <name type="scientific">Coprinopsis marcescibilis</name>
    <name type="common">Agaric fungus</name>
    <name type="synonym">Psathyrella marcescibilis</name>
    <dbReference type="NCBI Taxonomy" id="230819"/>
    <lineage>
        <taxon>Eukaryota</taxon>
        <taxon>Fungi</taxon>
        <taxon>Dikarya</taxon>
        <taxon>Basidiomycota</taxon>
        <taxon>Agaricomycotina</taxon>
        <taxon>Agaricomycetes</taxon>
        <taxon>Agaricomycetidae</taxon>
        <taxon>Agaricales</taxon>
        <taxon>Agaricineae</taxon>
        <taxon>Psathyrellaceae</taxon>
        <taxon>Coprinopsis</taxon>
    </lineage>
</organism>
<evidence type="ECO:0000313" key="1">
    <source>
        <dbReference type="EMBL" id="TFK22370.1"/>
    </source>
</evidence>
<name>A0A5C3KPE3_COPMA</name>
<accession>A0A5C3KPE3</accession>
<proteinExistence type="predicted"/>
<gene>
    <name evidence="1" type="ORF">FA15DRAFT_520626</name>
</gene>
<evidence type="ECO:0000313" key="2">
    <source>
        <dbReference type="Proteomes" id="UP000307440"/>
    </source>
</evidence>
<dbReference type="Proteomes" id="UP000307440">
    <property type="component" value="Unassembled WGS sequence"/>
</dbReference>
<dbReference type="InterPro" id="IPR016024">
    <property type="entry name" value="ARM-type_fold"/>
</dbReference>
<protein>
    <submittedName>
        <fullName evidence="1">Uncharacterized protein</fullName>
    </submittedName>
</protein>